<evidence type="ECO:0000313" key="3">
    <source>
        <dbReference type="Proteomes" id="UP000675121"/>
    </source>
</evidence>
<keyword evidence="1" id="KW-1133">Transmembrane helix</keyword>
<evidence type="ECO:0000256" key="1">
    <source>
        <dbReference type="SAM" id="Phobius"/>
    </source>
</evidence>
<organism evidence="2 3">
    <name type="scientific">Paraburkholderia domus</name>
    <dbReference type="NCBI Taxonomy" id="2793075"/>
    <lineage>
        <taxon>Bacteria</taxon>
        <taxon>Pseudomonadati</taxon>
        <taxon>Pseudomonadota</taxon>
        <taxon>Betaproteobacteria</taxon>
        <taxon>Burkholderiales</taxon>
        <taxon>Burkholderiaceae</taxon>
        <taxon>Paraburkholderia</taxon>
    </lineage>
</organism>
<dbReference type="Proteomes" id="UP000675121">
    <property type="component" value="Unassembled WGS sequence"/>
</dbReference>
<dbReference type="AlphaFoldDB" id="A0A9N8MKY1"/>
<dbReference type="PROSITE" id="PS51257">
    <property type="entry name" value="PROKAR_LIPOPROTEIN"/>
    <property type="match status" value="1"/>
</dbReference>
<evidence type="ECO:0000313" key="2">
    <source>
        <dbReference type="EMBL" id="CAE6865407.1"/>
    </source>
</evidence>
<keyword evidence="3" id="KW-1185">Reference proteome</keyword>
<feature type="transmembrane region" description="Helical" evidence="1">
    <location>
        <begin position="7"/>
        <end position="27"/>
    </location>
</feature>
<keyword evidence="1" id="KW-0472">Membrane</keyword>
<dbReference type="EMBL" id="CAJNAS010000002">
    <property type="protein sequence ID" value="CAE6865407.1"/>
    <property type="molecule type" value="Genomic_DNA"/>
</dbReference>
<evidence type="ECO:0008006" key="4">
    <source>
        <dbReference type="Google" id="ProtNLM"/>
    </source>
</evidence>
<gene>
    <name evidence="2" type="ORF">R70211_00754</name>
</gene>
<protein>
    <recommendedName>
        <fullName evidence="4">Lipoprotein</fullName>
    </recommendedName>
</protein>
<accession>A0A9N8MKY1</accession>
<sequence length="45" mass="4842">MKNQTRVWMLIALSLIAGLSACILVPVGGGDHHGGGDYHEAHDHY</sequence>
<dbReference type="RefSeq" id="WP_201082811.1">
    <property type="nucleotide sequence ID" value="NZ_CAJNAS010000002.1"/>
</dbReference>
<name>A0A9N8MKY1_9BURK</name>
<keyword evidence="1" id="KW-0812">Transmembrane</keyword>
<reference evidence="2" key="1">
    <citation type="submission" date="2021-02" db="EMBL/GenBank/DDBJ databases">
        <authorList>
            <person name="Vanwijnsberghe S."/>
        </authorList>
    </citation>
    <scope>NUCLEOTIDE SEQUENCE</scope>
    <source>
        <strain evidence="2">R-70211</strain>
    </source>
</reference>
<proteinExistence type="predicted"/>
<comment type="caution">
    <text evidence="2">The sequence shown here is derived from an EMBL/GenBank/DDBJ whole genome shotgun (WGS) entry which is preliminary data.</text>
</comment>